<evidence type="ECO:0000313" key="4">
    <source>
        <dbReference type="Proteomes" id="UP000032668"/>
    </source>
</evidence>
<dbReference type="RefSeq" id="WP_048877615.1">
    <property type="nucleotide sequence ID" value="NZ_BANC01000017.1"/>
</dbReference>
<evidence type="ECO:0000259" key="2">
    <source>
        <dbReference type="Pfam" id="PF00850"/>
    </source>
</evidence>
<sequence>MSIALFTHPAALGHDTGYDHPECAERLRHVLRVLEAPEFTPLLRELAPKATLEQLKAAHDPDYVDAILALPRDQVTTIDGDTVFGPGTLDAALHAAGGAAAAVDAVMEGWAQAAFVAMRPPGHHAETDRAMGFCFFNNAAVAARQAQRRWGLKRVAIVDFDVHHGNGTQNIFAADAGVMYASSHQFPCYPGSGAQTEAGVGNIVNVPLPPGTGSEAFREAWAMALLPRLAAFEPELLIISAGFDAHAADPMAQMRLREPDFVWATRELLAVADQSCPGRVVSLLEGGYDLNALAQSCAAHVRTLMRL</sequence>
<organism evidence="3 4">
    <name type="scientific">Acidocella aminolytica 101 = DSM 11237</name>
    <dbReference type="NCBI Taxonomy" id="1120923"/>
    <lineage>
        <taxon>Bacteria</taxon>
        <taxon>Pseudomonadati</taxon>
        <taxon>Pseudomonadota</taxon>
        <taxon>Alphaproteobacteria</taxon>
        <taxon>Acetobacterales</taxon>
        <taxon>Acidocellaceae</taxon>
        <taxon>Acidocella</taxon>
    </lineage>
</organism>
<protein>
    <submittedName>
        <fullName evidence="3">Histone deacetylase</fullName>
    </submittedName>
</protein>
<dbReference type="STRING" id="1120923.SAMN02746095_00986"/>
<evidence type="ECO:0000313" key="3">
    <source>
        <dbReference type="EMBL" id="GAN79152.1"/>
    </source>
</evidence>
<dbReference type="SUPFAM" id="SSF52768">
    <property type="entry name" value="Arginase/deacetylase"/>
    <property type="match status" value="1"/>
</dbReference>
<dbReference type="Proteomes" id="UP000032668">
    <property type="component" value="Unassembled WGS sequence"/>
</dbReference>
<dbReference type="InterPro" id="IPR037138">
    <property type="entry name" value="His_deacetylse_dom_sf"/>
</dbReference>
<evidence type="ECO:0000256" key="1">
    <source>
        <dbReference type="ARBA" id="ARBA00005947"/>
    </source>
</evidence>
<accession>A0A0D6PBX4</accession>
<dbReference type="Pfam" id="PF00850">
    <property type="entry name" value="Hist_deacetyl"/>
    <property type="match status" value="1"/>
</dbReference>
<dbReference type="Gene3D" id="3.40.800.20">
    <property type="entry name" value="Histone deacetylase domain"/>
    <property type="match status" value="1"/>
</dbReference>
<dbReference type="InterPro" id="IPR000286">
    <property type="entry name" value="HDACs"/>
</dbReference>
<comment type="caution">
    <text evidence="3">The sequence shown here is derived from an EMBL/GenBank/DDBJ whole genome shotgun (WGS) entry which is preliminary data.</text>
</comment>
<proteinExistence type="inferred from homology"/>
<dbReference type="EMBL" id="BANC01000017">
    <property type="protein sequence ID" value="GAN79152.1"/>
    <property type="molecule type" value="Genomic_DNA"/>
</dbReference>
<reference evidence="3 4" key="1">
    <citation type="submission" date="2012-11" db="EMBL/GenBank/DDBJ databases">
        <title>Whole genome sequence of Acidocella aminolytica 101 = DSM 11237.</title>
        <authorList>
            <person name="Azuma Y."/>
            <person name="Higashiura N."/>
            <person name="Hirakawa H."/>
            <person name="Matsushita K."/>
        </authorList>
    </citation>
    <scope>NUCLEOTIDE SEQUENCE [LARGE SCALE GENOMIC DNA]</scope>
    <source>
        <strain evidence="4">101 / DSM 11237</strain>
    </source>
</reference>
<dbReference type="AlphaFoldDB" id="A0A0D6PBX4"/>
<dbReference type="InterPro" id="IPR023696">
    <property type="entry name" value="Ureohydrolase_dom_sf"/>
</dbReference>
<dbReference type="InterPro" id="IPR023801">
    <property type="entry name" value="His_deacetylse_dom"/>
</dbReference>
<keyword evidence="4" id="KW-1185">Reference proteome</keyword>
<name>A0A0D6PBX4_9PROT</name>
<dbReference type="OrthoDB" id="9808367at2"/>
<dbReference type="GO" id="GO:0004407">
    <property type="term" value="F:histone deacetylase activity"/>
    <property type="evidence" value="ECO:0007669"/>
    <property type="project" value="TreeGrafter"/>
</dbReference>
<dbReference type="CDD" id="cd11599">
    <property type="entry name" value="HDAC_classII_2"/>
    <property type="match status" value="1"/>
</dbReference>
<dbReference type="PANTHER" id="PTHR10625">
    <property type="entry name" value="HISTONE DEACETYLASE HDAC1-RELATED"/>
    <property type="match status" value="1"/>
</dbReference>
<comment type="similarity">
    <text evidence="1">Belongs to the histone deacetylase family.</text>
</comment>
<feature type="domain" description="Histone deacetylase" evidence="2">
    <location>
        <begin position="20"/>
        <end position="304"/>
    </location>
</feature>
<dbReference type="PANTHER" id="PTHR10625:SF10">
    <property type="entry name" value="HISTONE DEACETYLASE HDAC1"/>
    <property type="match status" value="1"/>
</dbReference>
<gene>
    <name evidence="3" type="ORF">Aam_017_057</name>
</gene>
<dbReference type="GO" id="GO:0040029">
    <property type="term" value="P:epigenetic regulation of gene expression"/>
    <property type="evidence" value="ECO:0007669"/>
    <property type="project" value="TreeGrafter"/>
</dbReference>
<dbReference type="PRINTS" id="PR01270">
    <property type="entry name" value="HDASUPER"/>
</dbReference>